<dbReference type="Pfam" id="PF01047">
    <property type="entry name" value="MarR"/>
    <property type="match status" value="1"/>
</dbReference>
<feature type="domain" description="HTH marR-type" evidence="7">
    <location>
        <begin position="103"/>
        <end position="233"/>
    </location>
</feature>
<dbReference type="GO" id="GO:0005737">
    <property type="term" value="C:cytoplasm"/>
    <property type="evidence" value="ECO:0007669"/>
    <property type="project" value="UniProtKB-SubCell"/>
</dbReference>
<dbReference type="AlphaFoldDB" id="A0AAU7DXA1"/>
<proteinExistence type="predicted"/>
<dbReference type="Gene3D" id="1.10.10.10">
    <property type="entry name" value="Winged helix-like DNA-binding domain superfamily/Winged helix DNA-binding domain"/>
    <property type="match status" value="1"/>
</dbReference>
<feature type="region of interest" description="Disordered" evidence="6">
    <location>
        <begin position="1"/>
        <end position="60"/>
    </location>
</feature>
<dbReference type="GO" id="GO:0006950">
    <property type="term" value="P:response to stress"/>
    <property type="evidence" value="ECO:0007669"/>
    <property type="project" value="TreeGrafter"/>
</dbReference>
<evidence type="ECO:0000259" key="7">
    <source>
        <dbReference type="PROSITE" id="PS50995"/>
    </source>
</evidence>
<dbReference type="GO" id="GO:0003700">
    <property type="term" value="F:DNA-binding transcription factor activity"/>
    <property type="evidence" value="ECO:0007669"/>
    <property type="project" value="InterPro"/>
</dbReference>
<comment type="subcellular location">
    <subcellularLocation>
        <location evidence="1">Cytoplasm</location>
    </subcellularLocation>
</comment>
<gene>
    <name evidence="8" type="ORF">V5R04_00165</name>
</gene>
<dbReference type="PANTHER" id="PTHR33164:SF5">
    <property type="entry name" value="ORGANIC HYDROPEROXIDE RESISTANCE TRANSCRIPTIONAL REGULATOR"/>
    <property type="match status" value="1"/>
</dbReference>
<evidence type="ECO:0000256" key="3">
    <source>
        <dbReference type="ARBA" id="ARBA00023015"/>
    </source>
</evidence>
<evidence type="ECO:0000256" key="4">
    <source>
        <dbReference type="ARBA" id="ARBA00023125"/>
    </source>
</evidence>
<evidence type="ECO:0000256" key="2">
    <source>
        <dbReference type="ARBA" id="ARBA00022490"/>
    </source>
</evidence>
<dbReference type="FunFam" id="1.10.10.10:FF:000163">
    <property type="entry name" value="MarR family transcriptional regulator"/>
    <property type="match status" value="1"/>
</dbReference>
<organism evidence="8">
    <name type="scientific">Jonesiaceae bacterium BS-20</name>
    <dbReference type="NCBI Taxonomy" id="3120821"/>
    <lineage>
        <taxon>Bacteria</taxon>
        <taxon>Bacillati</taxon>
        <taxon>Actinomycetota</taxon>
        <taxon>Actinomycetes</taxon>
        <taxon>Micrococcales</taxon>
        <taxon>Jonesiaceae</taxon>
    </lineage>
</organism>
<name>A0AAU7DXA1_9MICO</name>
<dbReference type="InterPro" id="IPR036388">
    <property type="entry name" value="WH-like_DNA-bd_sf"/>
</dbReference>
<evidence type="ECO:0000256" key="6">
    <source>
        <dbReference type="SAM" id="MobiDB-lite"/>
    </source>
</evidence>
<keyword evidence="5" id="KW-0804">Transcription</keyword>
<evidence type="ECO:0000256" key="1">
    <source>
        <dbReference type="ARBA" id="ARBA00004496"/>
    </source>
</evidence>
<dbReference type="InterPro" id="IPR000835">
    <property type="entry name" value="HTH_MarR-typ"/>
</dbReference>
<accession>A0AAU7DXA1</accession>
<feature type="compositionally biased region" description="Polar residues" evidence="6">
    <location>
        <begin position="37"/>
        <end position="47"/>
    </location>
</feature>
<keyword evidence="2" id="KW-0963">Cytoplasm</keyword>
<dbReference type="InterPro" id="IPR039422">
    <property type="entry name" value="MarR/SlyA-like"/>
</dbReference>
<dbReference type="GO" id="GO:0003677">
    <property type="term" value="F:DNA binding"/>
    <property type="evidence" value="ECO:0007669"/>
    <property type="project" value="UniProtKB-KW"/>
</dbReference>
<dbReference type="SMART" id="SM00347">
    <property type="entry name" value="HTH_MARR"/>
    <property type="match status" value="1"/>
</dbReference>
<feature type="compositionally biased region" description="Basic and acidic residues" evidence="6">
    <location>
        <begin position="1"/>
        <end position="10"/>
    </location>
</feature>
<reference evidence="8" key="1">
    <citation type="submission" date="2024-02" db="EMBL/GenBank/DDBJ databases">
        <title>Tomenella chthoni gen. nov. sp. nov., a member of the family Jonesiaceae isolated from bat guano.</title>
        <authorList>
            <person name="Miller S.L."/>
            <person name="King J."/>
            <person name="Sankaranarayanan K."/>
            <person name="Lawson P.A."/>
        </authorList>
    </citation>
    <scope>NUCLEOTIDE SEQUENCE</scope>
    <source>
        <strain evidence="8">BS-20</strain>
    </source>
</reference>
<keyword evidence="4" id="KW-0238">DNA-binding</keyword>
<dbReference type="SUPFAM" id="SSF46785">
    <property type="entry name" value="Winged helix' DNA-binding domain"/>
    <property type="match status" value="1"/>
</dbReference>
<dbReference type="PROSITE" id="PS50995">
    <property type="entry name" value="HTH_MARR_2"/>
    <property type="match status" value="1"/>
</dbReference>
<keyword evidence="3" id="KW-0805">Transcription regulation</keyword>
<evidence type="ECO:0000313" key="8">
    <source>
        <dbReference type="EMBL" id="XBH21680.1"/>
    </source>
</evidence>
<dbReference type="InterPro" id="IPR036390">
    <property type="entry name" value="WH_DNA-bd_sf"/>
</dbReference>
<protein>
    <submittedName>
        <fullName evidence="8">MarR family transcriptional regulator</fullName>
    </submittedName>
</protein>
<sequence length="241" mass="25231">MYRSDTKPEDAGTQGATPGAESAGSALVTHDAETQRQTRSGAASGNLASEDMGSLNVASLGEAPSSATSLSEASLDASSGDAASVAKREAKTDPHDLAHARLSDQLCFTLYTASKAVTGAYRPLLANLGLTYPQYLAMLSLWERDLQTVAALGAKMGLDSGTLSPLLKRLEGAGFIRRQRSAHDERSVVVGLTPQGLALKQAAALVRAEVEADTQLSTAEFIQLRQQLKQLTENIAGTSSQ</sequence>
<evidence type="ECO:0000256" key="5">
    <source>
        <dbReference type="ARBA" id="ARBA00023163"/>
    </source>
</evidence>
<dbReference type="EMBL" id="CP146203">
    <property type="protein sequence ID" value="XBH21680.1"/>
    <property type="molecule type" value="Genomic_DNA"/>
</dbReference>
<dbReference type="PANTHER" id="PTHR33164">
    <property type="entry name" value="TRANSCRIPTIONAL REGULATOR, MARR FAMILY"/>
    <property type="match status" value="1"/>
</dbReference>